<proteinExistence type="predicted"/>
<feature type="compositionally biased region" description="Low complexity" evidence="1">
    <location>
        <begin position="98"/>
        <end position="109"/>
    </location>
</feature>
<evidence type="ECO:0000313" key="3">
    <source>
        <dbReference type="Proteomes" id="UP000619260"/>
    </source>
</evidence>
<feature type="region of interest" description="Disordered" evidence="1">
    <location>
        <begin position="72"/>
        <end position="135"/>
    </location>
</feature>
<organism evidence="2 3">
    <name type="scientific">Virgisporangium aliadipatigenens</name>
    <dbReference type="NCBI Taxonomy" id="741659"/>
    <lineage>
        <taxon>Bacteria</taxon>
        <taxon>Bacillati</taxon>
        <taxon>Actinomycetota</taxon>
        <taxon>Actinomycetes</taxon>
        <taxon>Micromonosporales</taxon>
        <taxon>Micromonosporaceae</taxon>
        <taxon>Virgisporangium</taxon>
    </lineage>
</organism>
<sequence length="135" mass="13912">MRTRTVVVLLGTVLGLGIGIDLLNGTGGAPKPPSLVTVAATTCAPGACARVCPHAGPDASRRAEAAAVRRRHGRLAWHCRRSGHGTDRPGTHRRSPSTDRPSPRGSRPSPSAPQPSPTPSTHRPPVPHRSGAGLG</sequence>
<dbReference type="EMBL" id="BOPF01000002">
    <property type="protein sequence ID" value="GIJ43612.1"/>
    <property type="molecule type" value="Genomic_DNA"/>
</dbReference>
<dbReference type="RefSeq" id="WP_203897170.1">
    <property type="nucleotide sequence ID" value="NZ_BOPF01000002.1"/>
</dbReference>
<comment type="caution">
    <text evidence="2">The sequence shown here is derived from an EMBL/GenBank/DDBJ whole genome shotgun (WGS) entry which is preliminary data.</text>
</comment>
<protein>
    <submittedName>
        <fullName evidence="2">Uncharacterized protein</fullName>
    </submittedName>
</protein>
<dbReference type="Proteomes" id="UP000619260">
    <property type="component" value="Unassembled WGS sequence"/>
</dbReference>
<reference evidence="2" key="1">
    <citation type="submission" date="2021-01" db="EMBL/GenBank/DDBJ databases">
        <title>Whole genome shotgun sequence of Virgisporangium aliadipatigenens NBRC 105644.</title>
        <authorList>
            <person name="Komaki H."/>
            <person name="Tamura T."/>
        </authorList>
    </citation>
    <scope>NUCLEOTIDE SEQUENCE</scope>
    <source>
        <strain evidence="2">NBRC 105644</strain>
    </source>
</reference>
<feature type="compositionally biased region" description="Basic residues" evidence="1">
    <location>
        <begin position="72"/>
        <end position="83"/>
    </location>
</feature>
<name>A0A8J3YG41_9ACTN</name>
<accession>A0A8J3YG41</accession>
<evidence type="ECO:0000256" key="1">
    <source>
        <dbReference type="SAM" id="MobiDB-lite"/>
    </source>
</evidence>
<keyword evidence="3" id="KW-1185">Reference proteome</keyword>
<evidence type="ECO:0000313" key="2">
    <source>
        <dbReference type="EMBL" id="GIJ43612.1"/>
    </source>
</evidence>
<gene>
    <name evidence="2" type="ORF">Val02_04980</name>
</gene>
<dbReference type="AlphaFoldDB" id="A0A8J3YG41"/>
<feature type="compositionally biased region" description="Pro residues" evidence="1">
    <location>
        <begin position="110"/>
        <end position="124"/>
    </location>
</feature>